<keyword evidence="3" id="KW-1185">Reference proteome</keyword>
<accession>A0A0L0UIY2</accession>
<dbReference type="AlphaFoldDB" id="A0A0L0UIY2"/>
<dbReference type="EMBL" id="AJIL01007010">
    <property type="protein sequence ID" value="KNE87047.1"/>
    <property type="molecule type" value="Genomic_DNA"/>
</dbReference>
<feature type="region of interest" description="Disordered" evidence="1">
    <location>
        <begin position="62"/>
        <end position="105"/>
    </location>
</feature>
<comment type="caution">
    <text evidence="2">The sequence shown here is derived from an EMBL/GenBank/DDBJ whole genome shotgun (WGS) entry which is preliminary data.</text>
</comment>
<protein>
    <submittedName>
        <fullName evidence="2">Uncharacterized protein</fullName>
    </submittedName>
</protein>
<evidence type="ECO:0000256" key="1">
    <source>
        <dbReference type="SAM" id="MobiDB-lite"/>
    </source>
</evidence>
<sequence>MGAGSKSALLKSLMSSNTYFKKAAGGMRSPLVKSLSLSLSNSNLNGDTSHLSNPMAIANAIVSRSNSLREQERKSRNRTRCRSATQRSLSASSEISEGYELGLFS</sequence>
<name>A0A0L0UIY2_9BASI</name>
<evidence type="ECO:0000313" key="3">
    <source>
        <dbReference type="Proteomes" id="UP000054564"/>
    </source>
</evidence>
<organism evidence="2 3">
    <name type="scientific">Puccinia striiformis f. sp. tritici PST-78</name>
    <dbReference type="NCBI Taxonomy" id="1165861"/>
    <lineage>
        <taxon>Eukaryota</taxon>
        <taxon>Fungi</taxon>
        <taxon>Dikarya</taxon>
        <taxon>Basidiomycota</taxon>
        <taxon>Pucciniomycotina</taxon>
        <taxon>Pucciniomycetes</taxon>
        <taxon>Pucciniales</taxon>
        <taxon>Pucciniaceae</taxon>
        <taxon>Puccinia</taxon>
    </lineage>
</organism>
<dbReference type="Proteomes" id="UP000054564">
    <property type="component" value="Unassembled WGS sequence"/>
</dbReference>
<feature type="compositionally biased region" description="Polar residues" evidence="1">
    <location>
        <begin position="82"/>
        <end position="95"/>
    </location>
</feature>
<proteinExistence type="predicted"/>
<evidence type="ECO:0000313" key="2">
    <source>
        <dbReference type="EMBL" id="KNE87047.1"/>
    </source>
</evidence>
<reference evidence="3" key="1">
    <citation type="submission" date="2014-03" db="EMBL/GenBank/DDBJ databases">
        <title>The Genome Sequence of Puccinia striiformis f. sp. tritici PST-78.</title>
        <authorList>
            <consortium name="The Broad Institute Genome Sequencing Platform"/>
            <person name="Cuomo C."/>
            <person name="Hulbert S."/>
            <person name="Chen X."/>
            <person name="Walker B."/>
            <person name="Young S.K."/>
            <person name="Zeng Q."/>
            <person name="Gargeya S."/>
            <person name="Fitzgerald M."/>
            <person name="Haas B."/>
            <person name="Abouelleil A."/>
            <person name="Alvarado L."/>
            <person name="Arachchi H.M."/>
            <person name="Berlin A.M."/>
            <person name="Chapman S.B."/>
            <person name="Goldberg J."/>
            <person name="Griggs A."/>
            <person name="Gujja S."/>
            <person name="Hansen M."/>
            <person name="Howarth C."/>
            <person name="Imamovic A."/>
            <person name="Larimer J."/>
            <person name="McCowan C."/>
            <person name="Montmayeur A."/>
            <person name="Murphy C."/>
            <person name="Neiman D."/>
            <person name="Pearson M."/>
            <person name="Priest M."/>
            <person name="Roberts A."/>
            <person name="Saif S."/>
            <person name="Shea T."/>
            <person name="Sisk P."/>
            <person name="Sykes S."/>
            <person name="Wortman J."/>
            <person name="Nusbaum C."/>
            <person name="Birren B."/>
        </authorList>
    </citation>
    <scope>NUCLEOTIDE SEQUENCE [LARGE SCALE GENOMIC DNA]</scope>
    <source>
        <strain evidence="3">race PST-78</strain>
    </source>
</reference>
<gene>
    <name evidence="2" type="ORF">PSTG_19580</name>
</gene>